<sequence>MARQQLLPLYAVVLVIFSLALTCSASTYVVGGTSGWDISTDLDTWTLGKRFHVGDVLLFQYSSSHSVVELAPQDFDGCNMSNPISSSSMGNTSIPLTTPGDRFFVCGNKLHCLGGMKLQVTVEDNGSAAPSPAPTMEPGAPGSHPRPSTKSNNPSSIVPSIAFVHDESNSVVVVYLGFVASLMWVAYV</sequence>
<dbReference type="Gene3D" id="2.60.40.420">
    <property type="entry name" value="Cupredoxins - blue copper proteins"/>
    <property type="match status" value="1"/>
</dbReference>
<dbReference type="EMBL" id="JBAMMX010000022">
    <property type="protein sequence ID" value="KAK6918574.1"/>
    <property type="molecule type" value="Genomic_DNA"/>
</dbReference>
<keyword evidence="5" id="KW-0732">Signal</keyword>
<evidence type="ECO:0000256" key="3">
    <source>
        <dbReference type="SAM" id="MobiDB-lite"/>
    </source>
</evidence>
<keyword evidence="4" id="KW-0472">Membrane</keyword>
<feature type="chain" id="PRO_5042812553" evidence="5">
    <location>
        <begin position="26"/>
        <end position="188"/>
    </location>
</feature>
<keyword evidence="2" id="KW-0325">Glycoprotein</keyword>
<dbReference type="CDD" id="cd04216">
    <property type="entry name" value="Phytocyanin"/>
    <property type="match status" value="1"/>
</dbReference>
<dbReference type="InterPro" id="IPR039391">
    <property type="entry name" value="Phytocyanin-like"/>
</dbReference>
<evidence type="ECO:0000256" key="4">
    <source>
        <dbReference type="SAM" id="Phobius"/>
    </source>
</evidence>
<dbReference type="SUPFAM" id="SSF49503">
    <property type="entry name" value="Cupredoxins"/>
    <property type="match status" value="1"/>
</dbReference>
<dbReference type="PANTHER" id="PTHR33021:SF70">
    <property type="entry name" value="PHYTOCYANIN DOMAIN-CONTAINING PROTEIN"/>
    <property type="match status" value="1"/>
</dbReference>
<dbReference type="GO" id="GO:0009055">
    <property type="term" value="F:electron transfer activity"/>
    <property type="evidence" value="ECO:0007669"/>
    <property type="project" value="InterPro"/>
</dbReference>
<feature type="domain" description="Phytocyanin" evidence="6">
    <location>
        <begin position="26"/>
        <end position="124"/>
    </location>
</feature>
<evidence type="ECO:0000256" key="5">
    <source>
        <dbReference type="SAM" id="SignalP"/>
    </source>
</evidence>
<feature type="region of interest" description="Disordered" evidence="3">
    <location>
        <begin position="124"/>
        <end position="153"/>
    </location>
</feature>
<feature type="signal peptide" evidence="5">
    <location>
        <begin position="1"/>
        <end position="25"/>
    </location>
</feature>
<protein>
    <submittedName>
        <fullName evidence="7">Phytocyanin domain</fullName>
    </submittedName>
</protein>
<keyword evidence="4" id="KW-0812">Transmembrane</keyword>
<dbReference type="Proteomes" id="UP001370490">
    <property type="component" value="Unassembled WGS sequence"/>
</dbReference>
<proteinExistence type="predicted"/>
<dbReference type="PANTHER" id="PTHR33021">
    <property type="entry name" value="BLUE COPPER PROTEIN"/>
    <property type="match status" value="1"/>
</dbReference>
<accession>A0AAN8USZ1</accession>
<name>A0AAN8USZ1_9MAGN</name>
<evidence type="ECO:0000256" key="2">
    <source>
        <dbReference type="ARBA" id="ARBA00023180"/>
    </source>
</evidence>
<comment type="caution">
    <text evidence="7">The sequence shown here is derived from an EMBL/GenBank/DDBJ whole genome shotgun (WGS) entry which is preliminary data.</text>
</comment>
<evidence type="ECO:0000259" key="6">
    <source>
        <dbReference type="PROSITE" id="PS51485"/>
    </source>
</evidence>
<evidence type="ECO:0000313" key="7">
    <source>
        <dbReference type="EMBL" id="KAK6918574.1"/>
    </source>
</evidence>
<keyword evidence="1" id="KW-0479">Metal-binding</keyword>
<dbReference type="InterPro" id="IPR008972">
    <property type="entry name" value="Cupredoxin"/>
</dbReference>
<evidence type="ECO:0000256" key="1">
    <source>
        <dbReference type="ARBA" id="ARBA00022723"/>
    </source>
</evidence>
<dbReference type="GO" id="GO:0046872">
    <property type="term" value="F:metal ion binding"/>
    <property type="evidence" value="ECO:0007669"/>
    <property type="project" value="UniProtKB-KW"/>
</dbReference>
<evidence type="ECO:0000313" key="8">
    <source>
        <dbReference type="Proteomes" id="UP001370490"/>
    </source>
</evidence>
<dbReference type="Pfam" id="PF02298">
    <property type="entry name" value="Cu_bind_like"/>
    <property type="match status" value="1"/>
</dbReference>
<keyword evidence="8" id="KW-1185">Reference proteome</keyword>
<organism evidence="7 8">
    <name type="scientific">Dillenia turbinata</name>
    <dbReference type="NCBI Taxonomy" id="194707"/>
    <lineage>
        <taxon>Eukaryota</taxon>
        <taxon>Viridiplantae</taxon>
        <taxon>Streptophyta</taxon>
        <taxon>Embryophyta</taxon>
        <taxon>Tracheophyta</taxon>
        <taxon>Spermatophyta</taxon>
        <taxon>Magnoliopsida</taxon>
        <taxon>eudicotyledons</taxon>
        <taxon>Gunneridae</taxon>
        <taxon>Pentapetalae</taxon>
        <taxon>Dilleniales</taxon>
        <taxon>Dilleniaceae</taxon>
        <taxon>Dillenia</taxon>
    </lineage>
</organism>
<keyword evidence="4" id="KW-1133">Transmembrane helix</keyword>
<dbReference type="AlphaFoldDB" id="A0AAN8USZ1"/>
<dbReference type="GO" id="GO:0005886">
    <property type="term" value="C:plasma membrane"/>
    <property type="evidence" value="ECO:0007669"/>
    <property type="project" value="TreeGrafter"/>
</dbReference>
<dbReference type="InterPro" id="IPR003245">
    <property type="entry name" value="Phytocyanin_dom"/>
</dbReference>
<dbReference type="PROSITE" id="PS51485">
    <property type="entry name" value="PHYTOCYANIN"/>
    <property type="match status" value="1"/>
</dbReference>
<dbReference type="FunFam" id="2.60.40.420:FF:000003">
    <property type="entry name" value="Blue copper"/>
    <property type="match status" value="1"/>
</dbReference>
<reference evidence="7 8" key="1">
    <citation type="submission" date="2023-12" db="EMBL/GenBank/DDBJ databases">
        <title>A high-quality genome assembly for Dillenia turbinata (Dilleniales).</title>
        <authorList>
            <person name="Chanderbali A."/>
        </authorList>
    </citation>
    <scope>NUCLEOTIDE SEQUENCE [LARGE SCALE GENOMIC DNA]</scope>
    <source>
        <strain evidence="7">LSX21</strain>
        <tissue evidence="7">Leaf</tissue>
    </source>
</reference>
<feature type="transmembrane region" description="Helical" evidence="4">
    <location>
        <begin position="170"/>
        <end position="187"/>
    </location>
</feature>
<gene>
    <name evidence="7" type="ORF">RJ641_016996</name>
</gene>